<evidence type="ECO:0000313" key="1">
    <source>
        <dbReference type="EMBL" id="MBD7913830.1"/>
    </source>
</evidence>
<dbReference type="Proteomes" id="UP000640335">
    <property type="component" value="Unassembled WGS sequence"/>
</dbReference>
<organism evidence="1 2">
    <name type="scientific">Clostridium gallinarum</name>
    <dbReference type="NCBI Taxonomy" id="2762246"/>
    <lineage>
        <taxon>Bacteria</taxon>
        <taxon>Bacillati</taxon>
        <taxon>Bacillota</taxon>
        <taxon>Clostridia</taxon>
        <taxon>Eubacteriales</taxon>
        <taxon>Clostridiaceae</taxon>
        <taxon>Clostridium</taxon>
    </lineage>
</organism>
<proteinExistence type="predicted"/>
<name>A0ABR8Q095_9CLOT</name>
<accession>A0ABR8Q095</accession>
<dbReference type="Gene3D" id="3.20.20.80">
    <property type="entry name" value="Glycosidases"/>
    <property type="match status" value="1"/>
</dbReference>
<evidence type="ECO:0000313" key="2">
    <source>
        <dbReference type="Proteomes" id="UP000640335"/>
    </source>
</evidence>
<gene>
    <name evidence="1" type="ORF">H9660_01585</name>
</gene>
<dbReference type="InterPro" id="IPR017853">
    <property type="entry name" value="GH"/>
</dbReference>
<sequence length="48" mass="5682">MVWTLIFPLDYESKPNKVGLQFYKNIFKECPKYGIKPILVTANFIFLL</sequence>
<dbReference type="InterPro" id="IPR001360">
    <property type="entry name" value="Glyco_hydro_1"/>
</dbReference>
<keyword evidence="2" id="KW-1185">Reference proteome</keyword>
<dbReference type="Pfam" id="PF00232">
    <property type="entry name" value="Glyco_hydro_1"/>
    <property type="match status" value="1"/>
</dbReference>
<reference evidence="1 2" key="1">
    <citation type="submission" date="2020-08" db="EMBL/GenBank/DDBJ databases">
        <title>A Genomic Blueprint of the Chicken Gut Microbiome.</title>
        <authorList>
            <person name="Gilroy R."/>
            <person name="Ravi A."/>
            <person name="Getino M."/>
            <person name="Pursley I."/>
            <person name="Horton D.L."/>
            <person name="Alikhan N.-F."/>
            <person name="Baker D."/>
            <person name="Gharbi K."/>
            <person name="Hall N."/>
            <person name="Watson M."/>
            <person name="Adriaenssens E.M."/>
            <person name="Foster-Nyarko E."/>
            <person name="Jarju S."/>
            <person name="Secka A."/>
            <person name="Antonio M."/>
            <person name="Oren A."/>
            <person name="Chaudhuri R."/>
            <person name="La Ragione R.M."/>
            <person name="Hildebrand F."/>
            <person name="Pallen M.J."/>
        </authorList>
    </citation>
    <scope>NUCLEOTIDE SEQUENCE [LARGE SCALE GENOMIC DNA]</scope>
    <source>
        <strain evidence="1 2">Sa3CUN1</strain>
    </source>
</reference>
<comment type="caution">
    <text evidence="1">The sequence shown here is derived from an EMBL/GenBank/DDBJ whole genome shotgun (WGS) entry which is preliminary data.</text>
</comment>
<dbReference type="EMBL" id="JACSQZ010000004">
    <property type="protein sequence ID" value="MBD7913830.1"/>
    <property type="molecule type" value="Genomic_DNA"/>
</dbReference>
<protein>
    <submittedName>
        <fullName evidence="1">Family 1 glycosylhydrolase</fullName>
    </submittedName>
</protein>
<dbReference type="SUPFAM" id="SSF51445">
    <property type="entry name" value="(Trans)glycosidases"/>
    <property type="match status" value="1"/>
</dbReference>